<keyword evidence="5" id="KW-0472">Membrane</keyword>
<dbReference type="InterPro" id="IPR029044">
    <property type="entry name" value="Nucleotide-diphossugar_trans"/>
</dbReference>
<dbReference type="Gene3D" id="3.90.550.10">
    <property type="entry name" value="Spore Coat Polysaccharide Biosynthesis Protein SpsA, Chain A"/>
    <property type="match status" value="1"/>
</dbReference>
<organism evidence="7 8">
    <name type="scientific">Algoriphagus aquimarinus</name>
    <dbReference type="NCBI Taxonomy" id="237018"/>
    <lineage>
        <taxon>Bacteria</taxon>
        <taxon>Pseudomonadati</taxon>
        <taxon>Bacteroidota</taxon>
        <taxon>Cytophagia</taxon>
        <taxon>Cytophagales</taxon>
        <taxon>Cyclobacteriaceae</taxon>
        <taxon>Algoriphagus</taxon>
    </lineage>
</organism>
<name>A0A1I0YHN7_9BACT</name>
<dbReference type="STRING" id="237018.SAMN04489723_104299"/>
<evidence type="ECO:0000313" key="8">
    <source>
        <dbReference type="Proteomes" id="UP000198790"/>
    </source>
</evidence>
<evidence type="ECO:0000256" key="3">
    <source>
        <dbReference type="ARBA" id="ARBA00022676"/>
    </source>
</evidence>
<keyword evidence="3" id="KW-0328">Glycosyltransferase</keyword>
<dbReference type="Proteomes" id="UP000198790">
    <property type="component" value="Unassembled WGS sequence"/>
</dbReference>
<dbReference type="PANTHER" id="PTHR43646">
    <property type="entry name" value="GLYCOSYLTRANSFERASE"/>
    <property type="match status" value="1"/>
</dbReference>
<evidence type="ECO:0000256" key="4">
    <source>
        <dbReference type="ARBA" id="ARBA00022679"/>
    </source>
</evidence>
<evidence type="ECO:0000256" key="5">
    <source>
        <dbReference type="ARBA" id="ARBA00023136"/>
    </source>
</evidence>
<dbReference type="GO" id="GO:0016757">
    <property type="term" value="F:glycosyltransferase activity"/>
    <property type="evidence" value="ECO:0007669"/>
    <property type="project" value="UniProtKB-KW"/>
</dbReference>
<dbReference type="InterPro" id="IPR026461">
    <property type="entry name" value="Trfase_2_rSAM/seldom_assoc"/>
</dbReference>
<dbReference type="InterPro" id="IPR001173">
    <property type="entry name" value="Glyco_trans_2-like"/>
</dbReference>
<protein>
    <submittedName>
        <fullName evidence="7">Transferase 2, rSAM/selenodomain-associated</fullName>
    </submittedName>
</protein>
<proteinExistence type="predicted"/>
<accession>A0A1I0YHN7</accession>
<feature type="domain" description="Glycosyltransferase 2-like" evidence="6">
    <location>
        <begin position="8"/>
        <end position="136"/>
    </location>
</feature>
<dbReference type="RefSeq" id="WP_092895840.1">
    <property type="nucleotide sequence ID" value="NZ_FOKK01000004.1"/>
</dbReference>
<evidence type="ECO:0000313" key="7">
    <source>
        <dbReference type="EMBL" id="SFB11878.1"/>
    </source>
</evidence>
<keyword evidence="8" id="KW-1185">Reference proteome</keyword>
<dbReference type="Pfam" id="PF00535">
    <property type="entry name" value="Glycos_transf_2"/>
    <property type="match status" value="1"/>
</dbReference>
<dbReference type="NCBIfam" id="TIGR04283">
    <property type="entry name" value="glyco_like_mftF"/>
    <property type="match status" value="1"/>
</dbReference>
<dbReference type="SUPFAM" id="SSF53448">
    <property type="entry name" value="Nucleotide-diphospho-sugar transferases"/>
    <property type="match status" value="1"/>
</dbReference>
<keyword evidence="2" id="KW-1003">Cell membrane</keyword>
<reference evidence="7 8" key="1">
    <citation type="submission" date="2016-10" db="EMBL/GenBank/DDBJ databases">
        <authorList>
            <person name="de Groot N.N."/>
        </authorList>
    </citation>
    <scope>NUCLEOTIDE SEQUENCE [LARGE SCALE GENOMIC DNA]</scope>
    <source>
        <strain evidence="7 8">DSM 23399</strain>
    </source>
</reference>
<dbReference type="EMBL" id="FOKK01000004">
    <property type="protein sequence ID" value="SFB11878.1"/>
    <property type="molecule type" value="Genomic_DNA"/>
</dbReference>
<dbReference type="OrthoDB" id="9810303at2"/>
<keyword evidence="4 7" id="KW-0808">Transferase</keyword>
<comment type="subcellular location">
    <subcellularLocation>
        <location evidence="1">Cell membrane</location>
    </subcellularLocation>
</comment>
<dbReference type="CDD" id="cd02522">
    <property type="entry name" value="GT_2_like_a"/>
    <property type="match status" value="1"/>
</dbReference>
<gene>
    <name evidence="7" type="ORF">SAMN04489723_104299</name>
</gene>
<sequence length="242" mass="27434">MTESNRISVIIPCVDEEDNLKELIPYLVKHGGGLVSEIILVDGGSIDNSISLANSFGARVLHSSVRNRANQLNLGAQSAKGNVFYFVHADTRPIRDFAQVILTNMAEGKQVGCFRYKFDIENRLLKFNSWFTRFNGVLSGGGDQSLFIKKTFFDSLGGFDESFCIMEDFELVRRIRQNSDFHVLPEEMTVSSRKYIENSWVKVQLANLTAFSLFLLKVKPSRIKSLYLNFLNKRTKSITVVE</sequence>
<evidence type="ECO:0000259" key="6">
    <source>
        <dbReference type="Pfam" id="PF00535"/>
    </source>
</evidence>
<dbReference type="GO" id="GO:0005886">
    <property type="term" value="C:plasma membrane"/>
    <property type="evidence" value="ECO:0007669"/>
    <property type="project" value="UniProtKB-SubCell"/>
</dbReference>
<dbReference type="PANTHER" id="PTHR43646:SF2">
    <property type="entry name" value="GLYCOSYLTRANSFERASE 2-LIKE DOMAIN-CONTAINING PROTEIN"/>
    <property type="match status" value="1"/>
</dbReference>
<dbReference type="AlphaFoldDB" id="A0A1I0YHN7"/>
<evidence type="ECO:0000256" key="1">
    <source>
        <dbReference type="ARBA" id="ARBA00004236"/>
    </source>
</evidence>
<evidence type="ECO:0000256" key="2">
    <source>
        <dbReference type="ARBA" id="ARBA00022475"/>
    </source>
</evidence>